<dbReference type="Gene3D" id="1.20.120.1630">
    <property type="match status" value="1"/>
</dbReference>
<dbReference type="PANTHER" id="PTHR43847">
    <property type="entry name" value="BLL3993 PROTEIN"/>
    <property type="match status" value="1"/>
</dbReference>
<evidence type="ECO:0000256" key="1">
    <source>
        <dbReference type="ARBA" id="ARBA00004127"/>
    </source>
</evidence>
<accession>A0A7G9ZC40</accession>
<evidence type="ECO:0000256" key="4">
    <source>
        <dbReference type="ARBA" id="ARBA00023136"/>
    </source>
</evidence>
<dbReference type="EMBL" id="MT631703">
    <property type="protein sequence ID" value="QNO57824.1"/>
    <property type="molecule type" value="Genomic_DNA"/>
</dbReference>
<evidence type="ECO:0000256" key="2">
    <source>
        <dbReference type="ARBA" id="ARBA00022692"/>
    </source>
</evidence>
<dbReference type="AlphaFoldDB" id="A0A7G9ZC40"/>
<protein>
    <recommendedName>
        <fullName evidence="7">Steroid 5-alpha reductase C-terminal domain-containing protein</fullName>
    </recommendedName>
</protein>
<evidence type="ECO:0000313" key="6">
    <source>
        <dbReference type="EMBL" id="QNO57824.1"/>
    </source>
</evidence>
<feature type="transmembrane region" description="Helical" evidence="5">
    <location>
        <begin position="43"/>
        <end position="61"/>
    </location>
</feature>
<keyword evidence="4 5" id="KW-0472">Membrane</keyword>
<keyword evidence="2 5" id="KW-0812">Transmembrane</keyword>
<feature type="transmembrane region" description="Helical" evidence="5">
    <location>
        <begin position="21"/>
        <end position="37"/>
    </location>
</feature>
<name>A0A7G9ZC40_9EURY</name>
<dbReference type="InterPro" id="IPR007318">
    <property type="entry name" value="Phopholipid_MeTrfase"/>
</dbReference>
<proteinExistence type="predicted"/>
<feature type="transmembrane region" description="Helical" evidence="5">
    <location>
        <begin position="91"/>
        <end position="116"/>
    </location>
</feature>
<comment type="subcellular location">
    <subcellularLocation>
        <location evidence="1">Endomembrane system</location>
        <topology evidence="1">Multi-pass membrane protein</topology>
    </subcellularLocation>
</comment>
<dbReference type="GO" id="GO:0012505">
    <property type="term" value="C:endomembrane system"/>
    <property type="evidence" value="ECO:0007669"/>
    <property type="project" value="UniProtKB-SubCell"/>
</dbReference>
<feature type="transmembrane region" description="Helical" evidence="5">
    <location>
        <begin position="172"/>
        <end position="189"/>
    </location>
</feature>
<organism evidence="6">
    <name type="scientific">Candidatus Methanophaga sp. ANME-1 ERB7</name>
    <dbReference type="NCBI Taxonomy" id="2759913"/>
    <lineage>
        <taxon>Archaea</taxon>
        <taxon>Methanobacteriati</taxon>
        <taxon>Methanobacteriota</taxon>
        <taxon>Stenosarchaea group</taxon>
        <taxon>Methanomicrobia</taxon>
        <taxon>Candidatus Methanophagales</taxon>
        <taxon>Candidatus Methanophagaceae</taxon>
        <taxon>Candidatus Methanophaga</taxon>
    </lineage>
</organism>
<dbReference type="InterPro" id="IPR052527">
    <property type="entry name" value="Metal_cation-efflux_comp"/>
</dbReference>
<evidence type="ECO:0000256" key="5">
    <source>
        <dbReference type="SAM" id="Phobius"/>
    </source>
</evidence>
<reference evidence="6" key="1">
    <citation type="submission" date="2020-06" db="EMBL/GenBank/DDBJ databases">
        <title>Unique genomic features of the anaerobic methanotrophic archaea.</title>
        <authorList>
            <person name="Chadwick G.L."/>
            <person name="Skennerton C.T."/>
            <person name="Laso-Perez R."/>
            <person name="Leu A.O."/>
            <person name="Speth D.R."/>
            <person name="Yu H."/>
            <person name="Morgan-Lang C."/>
            <person name="Hatzenpichler R."/>
            <person name="Goudeau D."/>
            <person name="Malmstrom R."/>
            <person name="Brazelton W.J."/>
            <person name="Woyke T."/>
            <person name="Hallam S.J."/>
            <person name="Tyson G.W."/>
            <person name="Wegener G."/>
            <person name="Boetius A."/>
            <person name="Orphan V."/>
        </authorList>
    </citation>
    <scope>NUCLEOTIDE SEQUENCE</scope>
</reference>
<gene>
    <name evidence="6" type="ORF">BICGGCBA_00010</name>
</gene>
<dbReference type="Pfam" id="PF04191">
    <property type="entry name" value="PEMT"/>
    <property type="match status" value="1"/>
</dbReference>
<sequence>MAIAFGLQRFLHDIRYHRERYRQFIGISFVILVSVVGEPMQLLFYAGGVLVFLGIAARLWASGHIKKNKALATDGPYAYVRHPLYVGNITLGFGFALASSLWWSLPLLILILLIFYPHAIHREDENLHSMFKKDWEQWRKETRALIPRISHYRTARAGRWSFMQSLRQNGEPIIALFLLFWLFFLSLGLH</sequence>
<evidence type="ECO:0008006" key="7">
    <source>
        <dbReference type="Google" id="ProtNLM"/>
    </source>
</evidence>
<evidence type="ECO:0000256" key="3">
    <source>
        <dbReference type="ARBA" id="ARBA00022989"/>
    </source>
</evidence>
<keyword evidence="3 5" id="KW-1133">Transmembrane helix</keyword>
<dbReference type="PANTHER" id="PTHR43847:SF1">
    <property type="entry name" value="BLL3993 PROTEIN"/>
    <property type="match status" value="1"/>
</dbReference>